<protein>
    <submittedName>
        <fullName evidence="1">Uncharacterized protein</fullName>
    </submittedName>
</protein>
<gene>
    <name evidence="1" type="ORF">MAG551_02138</name>
</gene>
<dbReference type="Proteomes" id="UP000722750">
    <property type="component" value="Unassembled WGS sequence"/>
</dbReference>
<reference evidence="1" key="1">
    <citation type="journal article" date="2021" name="ISME J.">
        <title>Fine-scale metabolic discontinuity in a stratified prokaryote microbiome of a Red Sea deep halocline.</title>
        <authorList>
            <person name="Michoud G."/>
            <person name="Ngugi D.K."/>
            <person name="Barozzi A."/>
            <person name="Merlino G."/>
            <person name="Calleja M.L."/>
            <person name="Delgado-Huertas A."/>
            <person name="Moran X.A.G."/>
            <person name="Daffonchio D."/>
        </authorList>
    </citation>
    <scope>NUCLEOTIDE SEQUENCE</scope>
    <source>
        <strain evidence="1">SuakinDeep_MAG55_1</strain>
    </source>
</reference>
<proteinExistence type="predicted"/>
<accession>A0A941W4N7</accession>
<sequence>MKIESFTIPKNNREIFIKPTYEDIPGLIGLNKERFKTYGFEINGTPFSEYREQVRFETLKKAGEYTGRIKSLCSKLNIAGTENLLSIDDTYKSGKDIIETGHSPILAHPGVLIKYGLVNSIAKKVNGMGLNMVVDNDACHDDNLSIPDINGLDSSVKMVEFLPSLYNLHNLAFEEIRYTDSTQLTVFKESVLKVLHNPDMRKSFEDFINIVIKLSGEILGFTDLFTCARHAFLLRFGIGNLEIPVSHISESEPFLNFFLHITANARSFVDIYNAKLGEYRRLKKISSRANPLPDLMEKGYVVELPFWIWGEGESRKSLYASVADKRRISVICEDKIVGHFDLGEDGSSSGNSSENLRRLRDLISKGIKIRPKAIVNTMYSRMFFSDLFIHGIGGAKYDLITDEIIRDFFGVEPPAYAAVSATLHLPYKPFDASCEDVNKLKHVIKDMGYNPDKYASVEVMEDAGMKSMVSEKRELIAGEMHNSEEKHHAFERLKELNAMMKEKINPLIREKENELKDLEKKIRYNSIVTNREYPFCIYPESMLGELFGLNI</sequence>
<dbReference type="AlphaFoldDB" id="A0A941W4N7"/>
<name>A0A941W4N7_9BACT</name>
<evidence type="ECO:0000313" key="1">
    <source>
        <dbReference type="EMBL" id="MBS1259072.1"/>
    </source>
</evidence>
<comment type="caution">
    <text evidence="1">The sequence shown here is derived from an EMBL/GenBank/DDBJ whole genome shotgun (WGS) entry which is preliminary data.</text>
</comment>
<dbReference type="EMBL" id="JAANXD010000080">
    <property type="protein sequence ID" value="MBS1259072.1"/>
    <property type="molecule type" value="Genomic_DNA"/>
</dbReference>
<organism evidence="1 2">
    <name type="scientific">Candidatus Scalindua arabica</name>
    <dbReference type="NCBI Taxonomy" id="1127984"/>
    <lineage>
        <taxon>Bacteria</taxon>
        <taxon>Pseudomonadati</taxon>
        <taxon>Planctomycetota</taxon>
        <taxon>Candidatus Brocadiia</taxon>
        <taxon>Candidatus Brocadiales</taxon>
        <taxon>Candidatus Scalinduaceae</taxon>
        <taxon>Candidatus Scalindua</taxon>
    </lineage>
</organism>
<evidence type="ECO:0000313" key="2">
    <source>
        <dbReference type="Proteomes" id="UP000722750"/>
    </source>
</evidence>